<protein>
    <submittedName>
        <fullName evidence="1">Uncharacterized protein</fullName>
    </submittedName>
</protein>
<reference evidence="1" key="1">
    <citation type="submission" date="2020-05" db="EMBL/GenBank/DDBJ databases">
        <authorList>
            <person name="Chiriac C."/>
            <person name="Salcher M."/>
            <person name="Ghai R."/>
            <person name="Kavagutti S V."/>
        </authorList>
    </citation>
    <scope>NUCLEOTIDE SEQUENCE</scope>
</reference>
<evidence type="ECO:0000313" key="1">
    <source>
        <dbReference type="EMBL" id="CAB4219889.1"/>
    </source>
</evidence>
<proteinExistence type="predicted"/>
<name>A0A6J5SX90_9CAUD</name>
<accession>A0A6J5SX90</accession>
<gene>
    <name evidence="1" type="ORF">UFOVP1624_12</name>
</gene>
<dbReference type="EMBL" id="LR797499">
    <property type="protein sequence ID" value="CAB4219889.1"/>
    <property type="molecule type" value="Genomic_DNA"/>
</dbReference>
<sequence length="235" mass="25597">MVNEEYNPIFAQDQNTYPDGNIYYPMNGQMVLGQNNNIDPKASFINVQGNDNFVGPDCTYISLVNSSGCIVDGGVNNVSLVNSSGVTVSASNYTRINNLDIDARSIVRVLEAELSPADLLTLNSVPYELLPAPGAGFAYEVISAMASYQFGTVAYDNLTGLCIGNNNLTTQYGQFQAYIANPGAGPSMIFKFMNDLNFLQEIFENEPLYFAQTSLDSTVGDGSMKIYITYRIVTL</sequence>
<organism evidence="1">
    <name type="scientific">uncultured Caudovirales phage</name>
    <dbReference type="NCBI Taxonomy" id="2100421"/>
    <lineage>
        <taxon>Viruses</taxon>
        <taxon>Duplodnaviria</taxon>
        <taxon>Heunggongvirae</taxon>
        <taxon>Uroviricota</taxon>
        <taxon>Caudoviricetes</taxon>
        <taxon>Peduoviridae</taxon>
        <taxon>Maltschvirus</taxon>
        <taxon>Maltschvirus maltsch</taxon>
    </lineage>
</organism>